<proteinExistence type="predicted"/>
<dbReference type="EMBL" id="AP014963">
    <property type="protein sequence ID" value="BAT00460.1"/>
    <property type="molecule type" value="Genomic_DNA"/>
</dbReference>
<dbReference type="Gramene" id="Os07t0194950-01">
    <property type="protein sequence ID" value="Os07t0194950-01"/>
    <property type="gene ID" value="Os07g0194950"/>
</dbReference>
<name>A0A0P0X3D4_ORYSJ</name>
<reference evidence="2 3" key="3">
    <citation type="journal article" date="2013" name="Rice">
        <title>Improvement of the Oryza sativa Nipponbare reference genome using next generation sequence and optical map data.</title>
        <authorList>
            <person name="Kawahara Y."/>
            <person name="de la Bastide M."/>
            <person name="Hamilton J.P."/>
            <person name="Kanamori H."/>
            <person name="McCombie W.R."/>
            <person name="Ouyang S."/>
            <person name="Schwartz D.C."/>
            <person name="Tanaka T."/>
            <person name="Wu J."/>
            <person name="Zhou S."/>
            <person name="Childs K.L."/>
            <person name="Davidson R.M."/>
            <person name="Lin H."/>
            <person name="Quesada-Ocampo L."/>
            <person name="Vaillancourt B."/>
            <person name="Sakai H."/>
            <person name="Lee S.S."/>
            <person name="Kim J."/>
            <person name="Numa H."/>
            <person name="Itoh T."/>
            <person name="Buell C.R."/>
            <person name="Matsumoto T."/>
        </authorList>
    </citation>
    <scope>NUCLEOTIDE SEQUENCE [LARGE SCALE GENOMIC DNA]</scope>
    <source>
        <strain evidence="3">cv. Nipponbare</strain>
    </source>
</reference>
<evidence type="ECO:0000313" key="3">
    <source>
        <dbReference type="Proteomes" id="UP000059680"/>
    </source>
</evidence>
<keyword evidence="3" id="KW-1185">Reference proteome</keyword>
<protein>
    <submittedName>
        <fullName evidence="2">Os07g0194950 protein</fullName>
    </submittedName>
</protein>
<feature type="compositionally biased region" description="Low complexity" evidence="1">
    <location>
        <begin position="45"/>
        <end position="59"/>
    </location>
</feature>
<evidence type="ECO:0000313" key="2">
    <source>
        <dbReference type="EMBL" id="BAT00460.1"/>
    </source>
</evidence>
<feature type="compositionally biased region" description="Basic and acidic residues" evidence="1">
    <location>
        <begin position="17"/>
        <end position="44"/>
    </location>
</feature>
<dbReference type="PaxDb" id="39947-A0A0P0X3D4"/>
<reference evidence="3" key="1">
    <citation type="journal article" date="2005" name="Nature">
        <title>The map-based sequence of the rice genome.</title>
        <authorList>
            <consortium name="International rice genome sequencing project (IRGSP)"/>
            <person name="Matsumoto T."/>
            <person name="Wu J."/>
            <person name="Kanamori H."/>
            <person name="Katayose Y."/>
            <person name="Fujisawa M."/>
            <person name="Namiki N."/>
            <person name="Mizuno H."/>
            <person name="Yamamoto K."/>
            <person name="Antonio B.A."/>
            <person name="Baba T."/>
            <person name="Sakata K."/>
            <person name="Nagamura Y."/>
            <person name="Aoki H."/>
            <person name="Arikawa K."/>
            <person name="Arita K."/>
            <person name="Bito T."/>
            <person name="Chiden Y."/>
            <person name="Fujitsuka N."/>
            <person name="Fukunaka R."/>
            <person name="Hamada M."/>
            <person name="Harada C."/>
            <person name="Hayashi A."/>
            <person name="Hijishita S."/>
            <person name="Honda M."/>
            <person name="Hosokawa S."/>
            <person name="Ichikawa Y."/>
            <person name="Idonuma A."/>
            <person name="Iijima M."/>
            <person name="Ikeda M."/>
            <person name="Ikeno M."/>
            <person name="Ito K."/>
            <person name="Ito S."/>
            <person name="Ito T."/>
            <person name="Ito Y."/>
            <person name="Ito Y."/>
            <person name="Iwabuchi A."/>
            <person name="Kamiya K."/>
            <person name="Karasawa W."/>
            <person name="Kurita K."/>
            <person name="Katagiri S."/>
            <person name="Kikuta A."/>
            <person name="Kobayashi H."/>
            <person name="Kobayashi N."/>
            <person name="Machita K."/>
            <person name="Maehara T."/>
            <person name="Masukawa M."/>
            <person name="Mizubayashi T."/>
            <person name="Mukai Y."/>
            <person name="Nagasaki H."/>
            <person name="Nagata Y."/>
            <person name="Naito S."/>
            <person name="Nakashima M."/>
            <person name="Nakama Y."/>
            <person name="Nakamichi Y."/>
            <person name="Nakamura M."/>
            <person name="Meguro A."/>
            <person name="Negishi M."/>
            <person name="Ohta I."/>
            <person name="Ohta T."/>
            <person name="Okamoto M."/>
            <person name="Ono N."/>
            <person name="Saji S."/>
            <person name="Sakaguchi M."/>
            <person name="Sakai K."/>
            <person name="Shibata M."/>
            <person name="Shimokawa T."/>
            <person name="Song J."/>
            <person name="Takazaki Y."/>
            <person name="Terasawa K."/>
            <person name="Tsugane M."/>
            <person name="Tsuji K."/>
            <person name="Ueda S."/>
            <person name="Waki K."/>
            <person name="Yamagata H."/>
            <person name="Yamamoto M."/>
            <person name="Yamamoto S."/>
            <person name="Yamane H."/>
            <person name="Yoshiki S."/>
            <person name="Yoshihara R."/>
            <person name="Yukawa K."/>
            <person name="Zhong H."/>
            <person name="Yano M."/>
            <person name="Yuan Q."/>
            <person name="Ouyang S."/>
            <person name="Liu J."/>
            <person name="Jones K.M."/>
            <person name="Gansberger K."/>
            <person name="Moffat K."/>
            <person name="Hill J."/>
            <person name="Bera J."/>
            <person name="Fadrosh D."/>
            <person name="Jin S."/>
            <person name="Johri S."/>
            <person name="Kim M."/>
            <person name="Overton L."/>
            <person name="Reardon M."/>
            <person name="Tsitrin T."/>
            <person name="Vuong H."/>
            <person name="Weaver B."/>
            <person name="Ciecko A."/>
            <person name="Tallon L."/>
            <person name="Jackson J."/>
            <person name="Pai G."/>
            <person name="Aken S.V."/>
            <person name="Utterback T."/>
            <person name="Reidmuller S."/>
            <person name="Feldblyum T."/>
            <person name="Hsiao J."/>
            <person name="Zismann V."/>
            <person name="Iobst S."/>
            <person name="de Vazeille A.R."/>
            <person name="Buell C.R."/>
            <person name="Ying K."/>
            <person name="Li Y."/>
            <person name="Lu T."/>
            <person name="Huang Y."/>
            <person name="Zhao Q."/>
            <person name="Feng Q."/>
            <person name="Zhang L."/>
            <person name="Zhu J."/>
            <person name="Weng Q."/>
            <person name="Mu J."/>
            <person name="Lu Y."/>
            <person name="Fan D."/>
            <person name="Liu Y."/>
            <person name="Guan J."/>
            <person name="Zhang Y."/>
            <person name="Yu S."/>
            <person name="Liu X."/>
            <person name="Zhang Y."/>
            <person name="Hong G."/>
            <person name="Han B."/>
            <person name="Choisne N."/>
            <person name="Demange N."/>
            <person name="Orjeda G."/>
            <person name="Samain S."/>
            <person name="Cattolico L."/>
            <person name="Pelletier E."/>
            <person name="Couloux A."/>
            <person name="Segurens B."/>
            <person name="Wincker P."/>
            <person name="D'Hont A."/>
            <person name="Scarpelli C."/>
            <person name="Weissenbach J."/>
            <person name="Salanoubat M."/>
            <person name="Quetier F."/>
            <person name="Yu Y."/>
            <person name="Kim H.R."/>
            <person name="Rambo T."/>
            <person name="Currie J."/>
            <person name="Collura K."/>
            <person name="Luo M."/>
            <person name="Yang T."/>
            <person name="Ammiraju J.S.S."/>
            <person name="Engler F."/>
            <person name="Soderlund C."/>
            <person name="Wing R.A."/>
            <person name="Palmer L.E."/>
            <person name="de la Bastide M."/>
            <person name="Spiegel L."/>
            <person name="Nascimento L."/>
            <person name="Zutavern T."/>
            <person name="O'Shaughnessy A."/>
            <person name="Dike S."/>
            <person name="Dedhia N."/>
            <person name="Preston R."/>
            <person name="Balija V."/>
            <person name="McCombie W.R."/>
            <person name="Chow T."/>
            <person name="Chen H."/>
            <person name="Chung M."/>
            <person name="Chen C."/>
            <person name="Shaw J."/>
            <person name="Wu H."/>
            <person name="Hsiao K."/>
            <person name="Chao Y."/>
            <person name="Chu M."/>
            <person name="Cheng C."/>
            <person name="Hour A."/>
            <person name="Lee P."/>
            <person name="Lin S."/>
            <person name="Lin Y."/>
            <person name="Liou J."/>
            <person name="Liu S."/>
            <person name="Hsing Y."/>
            <person name="Raghuvanshi S."/>
            <person name="Mohanty A."/>
            <person name="Bharti A.K."/>
            <person name="Gaur A."/>
            <person name="Gupta V."/>
            <person name="Kumar D."/>
            <person name="Ravi V."/>
            <person name="Vij S."/>
            <person name="Kapur A."/>
            <person name="Khurana P."/>
            <person name="Khurana P."/>
            <person name="Khurana J.P."/>
            <person name="Tyagi A.K."/>
            <person name="Gaikwad K."/>
            <person name="Singh A."/>
            <person name="Dalal V."/>
            <person name="Srivastava S."/>
            <person name="Dixit A."/>
            <person name="Pal A.K."/>
            <person name="Ghazi I.A."/>
            <person name="Yadav M."/>
            <person name="Pandit A."/>
            <person name="Bhargava A."/>
            <person name="Sureshbabu K."/>
            <person name="Batra K."/>
            <person name="Sharma T.R."/>
            <person name="Mohapatra T."/>
            <person name="Singh N.K."/>
            <person name="Messing J."/>
            <person name="Nelson A.B."/>
            <person name="Fuks G."/>
            <person name="Kavchok S."/>
            <person name="Keizer G."/>
            <person name="Linton E."/>
            <person name="Llaca V."/>
            <person name="Song R."/>
            <person name="Tanyolac B."/>
            <person name="Young S."/>
            <person name="Ho-Il K."/>
            <person name="Hahn J.H."/>
            <person name="Sangsakoo G."/>
            <person name="Vanavichit A."/>
            <person name="de Mattos Luiz.A.T."/>
            <person name="Zimmer P.D."/>
            <person name="Malone G."/>
            <person name="Dellagostin O."/>
            <person name="de Oliveira A.C."/>
            <person name="Bevan M."/>
            <person name="Bancroft I."/>
            <person name="Minx P."/>
            <person name="Cordum H."/>
            <person name="Wilson R."/>
            <person name="Cheng Z."/>
            <person name="Jin W."/>
            <person name="Jiang J."/>
            <person name="Leong S.A."/>
            <person name="Iwama H."/>
            <person name="Gojobori T."/>
            <person name="Itoh T."/>
            <person name="Niimura Y."/>
            <person name="Fujii Y."/>
            <person name="Habara T."/>
            <person name="Sakai H."/>
            <person name="Sato Y."/>
            <person name="Wilson G."/>
            <person name="Kumar K."/>
            <person name="McCouch S."/>
            <person name="Juretic N."/>
            <person name="Hoen D."/>
            <person name="Wright S."/>
            <person name="Bruskiewich R."/>
            <person name="Bureau T."/>
            <person name="Miyao A."/>
            <person name="Hirochika H."/>
            <person name="Nishikawa T."/>
            <person name="Kadowaki K."/>
            <person name="Sugiura M."/>
            <person name="Burr B."/>
            <person name="Sasaki T."/>
        </authorList>
    </citation>
    <scope>NUCLEOTIDE SEQUENCE [LARGE SCALE GENOMIC DNA]</scope>
    <source>
        <strain evidence="3">cv. Nipponbare</strain>
    </source>
</reference>
<gene>
    <name evidence="2" type="ordered locus">Os07g0194950</name>
    <name evidence="2" type="ORF">OSNPB_070194950</name>
</gene>
<organism evidence="2 3">
    <name type="scientific">Oryza sativa subsp. japonica</name>
    <name type="common">Rice</name>
    <dbReference type="NCBI Taxonomy" id="39947"/>
    <lineage>
        <taxon>Eukaryota</taxon>
        <taxon>Viridiplantae</taxon>
        <taxon>Streptophyta</taxon>
        <taxon>Embryophyta</taxon>
        <taxon>Tracheophyta</taxon>
        <taxon>Spermatophyta</taxon>
        <taxon>Magnoliopsida</taxon>
        <taxon>Liliopsida</taxon>
        <taxon>Poales</taxon>
        <taxon>Poaceae</taxon>
        <taxon>BOP clade</taxon>
        <taxon>Oryzoideae</taxon>
        <taxon>Oryzeae</taxon>
        <taxon>Oryzinae</taxon>
        <taxon>Oryza</taxon>
        <taxon>Oryza sativa</taxon>
    </lineage>
</organism>
<feature type="region of interest" description="Disordered" evidence="1">
    <location>
        <begin position="1"/>
        <end position="72"/>
    </location>
</feature>
<evidence type="ECO:0000256" key="1">
    <source>
        <dbReference type="SAM" id="MobiDB-lite"/>
    </source>
</evidence>
<dbReference type="AlphaFoldDB" id="A0A0P0X3D4"/>
<dbReference type="InParanoid" id="A0A0P0X3D4"/>
<dbReference type="Proteomes" id="UP000059680">
    <property type="component" value="Chromosome 7"/>
</dbReference>
<sequence length="141" mass="15502">MRRRRREAGVQLQQEAGVRRQRWEAGAELRREEGMRQRRREAGRGRFFSFSSSPSPSHSLATNTSSPAAGVPRFSVSPIGSSSAAARSATTTSFLSPAQIDGAPLAAVDDVFFHVLPLFKMLVCLFTCMLIESNELSGMRI</sequence>
<accession>A0A0P0X3D4</accession>
<reference evidence="2 3" key="2">
    <citation type="journal article" date="2013" name="Plant Cell Physiol.">
        <title>Rice Annotation Project Database (RAP-DB): an integrative and interactive database for rice genomics.</title>
        <authorList>
            <person name="Sakai H."/>
            <person name="Lee S.S."/>
            <person name="Tanaka T."/>
            <person name="Numa H."/>
            <person name="Kim J."/>
            <person name="Kawahara Y."/>
            <person name="Wakimoto H."/>
            <person name="Yang C.C."/>
            <person name="Iwamoto M."/>
            <person name="Abe T."/>
            <person name="Yamada Y."/>
            <person name="Muto A."/>
            <person name="Inokuchi H."/>
            <person name="Ikemura T."/>
            <person name="Matsumoto T."/>
            <person name="Sasaki T."/>
            <person name="Itoh T."/>
        </authorList>
    </citation>
    <scope>NUCLEOTIDE SEQUENCE [LARGE SCALE GENOMIC DNA]</scope>
    <source>
        <strain evidence="3">cv. Nipponbare</strain>
    </source>
</reference>